<organism evidence="1 2">
    <name type="scientific">Mauremys mutica</name>
    <name type="common">yellowpond turtle</name>
    <dbReference type="NCBI Taxonomy" id="74926"/>
    <lineage>
        <taxon>Eukaryota</taxon>
        <taxon>Metazoa</taxon>
        <taxon>Chordata</taxon>
        <taxon>Craniata</taxon>
        <taxon>Vertebrata</taxon>
        <taxon>Euteleostomi</taxon>
        <taxon>Archelosauria</taxon>
        <taxon>Testudinata</taxon>
        <taxon>Testudines</taxon>
        <taxon>Cryptodira</taxon>
        <taxon>Durocryptodira</taxon>
        <taxon>Testudinoidea</taxon>
        <taxon>Geoemydidae</taxon>
        <taxon>Geoemydinae</taxon>
        <taxon>Mauremys</taxon>
    </lineage>
</organism>
<dbReference type="EMBL" id="JAHDVG010000488">
    <property type="protein sequence ID" value="KAH1165604.1"/>
    <property type="molecule type" value="Genomic_DNA"/>
</dbReference>
<keyword evidence="2" id="KW-1185">Reference proteome</keyword>
<reference evidence="1" key="1">
    <citation type="submission" date="2021-09" db="EMBL/GenBank/DDBJ databases">
        <title>The genome of Mauremys mutica provides insights into the evolution of semi-aquatic lifestyle.</title>
        <authorList>
            <person name="Gong S."/>
            <person name="Gao Y."/>
        </authorList>
    </citation>
    <scope>NUCLEOTIDE SEQUENCE</scope>
    <source>
        <strain evidence="1">MM-2020</strain>
        <tissue evidence="1">Muscle</tissue>
    </source>
</reference>
<protein>
    <submittedName>
        <fullName evidence="1">Uncharacterized protein</fullName>
    </submittedName>
</protein>
<accession>A0A9D3WPJ1</accession>
<name>A0A9D3WPJ1_9SAUR</name>
<dbReference type="Proteomes" id="UP000827986">
    <property type="component" value="Unassembled WGS sequence"/>
</dbReference>
<proteinExistence type="predicted"/>
<evidence type="ECO:0000313" key="2">
    <source>
        <dbReference type="Proteomes" id="UP000827986"/>
    </source>
</evidence>
<comment type="caution">
    <text evidence="1">The sequence shown here is derived from an EMBL/GenBank/DDBJ whole genome shotgun (WGS) entry which is preliminary data.</text>
</comment>
<evidence type="ECO:0000313" key="1">
    <source>
        <dbReference type="EMBL" id="KAH1165604.1"/>
    </source>
</evidence>
<gene>
    <name evidence="1" type="ORF">KIL84_023163</name>
</gene>
<sequence length="138" mass="14944">MIKKLYGFYDKVGLILVWVTSFAVNCNKNCTLLLFSSVGTFMMYFHSTGGITEQHGEGYAVGLMAEKSLFSPSVTQTHTSVPSLEIRGTSSVLLPKAPRISALEKGVFCDSFQTLSVPPLPADKRAVQSASYPLPGYA</sequence>
<dbReference type="AlphaFoldDB" id="A0A9D3WPJ1"/>